<accession>H1XX53</accession>
<evidence type="ECO:0000259" key="7">
    <source>
        <dbReference type="PROSITE" id="PS50110"/>
    </source>
</evidence>
<dbReference type="PROSITE" id="PS00675">
    <property type="entry name" value="SIGMA54_INTERACT_1"/>
    <property type="match status" value="1"/>
</dbReference>
<evidence type="ECO:0000259" key="6">
    <source>
        <dbReference type="PROSITE" id="PS50045"/>
    </source>
</evidence>
<dbReference type="InterPro" id="IPR058031">
    <property type="entry name" value="AAA_lid_NorR"/>
</dbReference>
<evidence type="ECO:0000256" key="3">
    <source>
        <dbReference type="ARBA" id="ARBA00023015"/>
    </source>
</evidence>
<evidence type="ECO:0000256" key="5">
    <source>
        <dbReference type="PROSITE-ProRule" id="PRU00169"/>
    </source>
</evidence>
<dbReference type="Gene3D" id="3.40.50.300">
    <property type="entry name" value="P-loop containing nucleotide triphosphate hydrolases"/>
    <property type="match status" value="1"/>
</dbReference>
<dbReference type="OrthoDB" id="9804019at2"/>
<dbReference type="PROSITE" id="PS00676">
    <property type="entry name" value="SIGMA54_INTERACT_2"/>
    <property type="match status" value="1"/>
</dbReference>
<evidence type="ECO:0000256" key="1">
    <source>
        <dbReference type="ARBA" id="ARBA00022741"/>
    </source>
</evidence>
<protein>
    <submittedName>
        <fullName evidence="8">Regulatory protein, Fis family</fullName>
    </submittedName>
    <submittedName>
        <fullName evidence="9">Two component, sigma54 specific, transcriptional regulator, Fis family</fullName>
    </submittedName>
</protein>
<dbReference type="GO" id="GO:0000160">
    <property type="term" value="P:phosphorelay signal transduction system"/>
    <property type="evidence" value="ECO:0007669"/>
    <property type="project" value="InterPro"/>
</dbReference>
<dbReference type="InterPro" id="IPR009057">
    <property type="entry name" value="Homeodomain-like_sf"/>
</dbReference>
<dbReference type="Proteomes" id="UP000183868">
    <property type="component" value="Chromosome"/>
</dbReference>
<dbReference type="SUPFAM" id="SSF46689">
    <property type="entry name" value="Homeodomain-like"/>
    <property type="match status" value="1"/>
</dbReference>
<keyword evidence="10" id="KW-1185">Reference proteome</keyword>
<dbReference type="Gene3D" id="3.40.50.2300">
    <property type="match status" value="1"/>
</dbReference>
<dbReference type="KEGG" id="caby:Cabys_3966"/>
<feature type="domain" description="Sigma-54 factor interaction" evidence="6">
    <location>
        <begin position="139"/>
        <end position="368"/>
    </location>
</feature>
<dbReference type="InterPro" id="IPR002078">
    <property type="entry name" value="Sigma_54_int"/>
</dbReference>
<dbReference type="InterPro" id="IPR025662">
    <property type="entry name" value="Sigma_54_int_dom_ATP-bd_1"/>
</dbReference>
<evidence type="ECO:0000256" key="2">
    <source>
        <dbReference type="ARBA" id="ARBA00022840"/>
    </source>
</evidence>
<dbReference type="PaxDb" id="880073-Calab_1162"/>
<dbReference type="InterPro" id="IPR003593">
    <property type="entry name" value="AAA+_ATPase"/>
</dbReference>
<feature type="domain" description="Response regulatory" evidence="7">
    <location>
        <begin position="3"/>
        <end position="117"/>
    </location>
</feature>
<keyword evidence="2" id="KW-0067">ATP-binding</keyword>
<dbReference type="PANTHER" id="PTHR32071">
    <property type="entry name" value="TRANSCRIPTIONAL REGULATORY PROTEIN"/>
    <property type="match status" value="1"/>
</dbReference>
<dbReference type="PANTHER" id="PTHR32071:SF57">
    <property type="entry name" value="C4-DICARBOXYLATE TRANSPORT TRANSCRIPTIONAL REGULATORY PROTEIN DCTD"/>
    <property type="match status" value="1"/>
</dbReference>
<dbReference type="InterPro" id="IPR027417">
    <property type="entry name" value="P-loop_NTPase"/>
</dbReference>
<dbReference type="GO" id="GO:0043565">
    <property type="term" value="F:sequence-specific DNA binding"/>
    <property type="evidence" value="ECO:0007669"/>
    <property type="project" value="InterPro"/>
</dbReference>
<dbReference type="GO" id="GO:0006355">
    <property type="term" value="P:regulation of DNA-templated transcription"/>
    <property type="evidence" value="ECO:0007669"/>
    <property type="project" value="InterPro"/>
</dbReference>
<dbReference type="Pfam" id="PF00072">
    <property type="entry name" value="Response_reg"/>
    <property type="match status" value="1"/>
</dbReference>
<gene>
    <name evidence="8" type="ORF">Cabys_3966</name>
    <name evidence="9" type="ORF">Calab_1162</name>
</gene>
<keyword evidence="3" id="KW-0805">Transcription regulation</keyword>
<reference evidence="9 10" key="1">
    <citation type="submission" date="2011-09" db="EMBL/GenBank/DDBJ databases">
        <title>The permanent draft genome of Caldithrix abyssi DSM 13497.</title>
        <authorList>
            <consortium name="US DOE Joint Genome Institute (JGI-PGF)"/>
            <person name="Lucas S."/>
            <person name="Han J."/>
            <person name="Lapidus A."/>
            <person name="Bruce D."/>
            <person name="Goodwin L."/>
            <person name="Pitluck S."/>
            <person name="Peters L."/>
            <person name="Kyrpides N."/>
            <person name="Mavromatis K."/>
            <person name="Ivanova N."/>
            <person name="Mikhailova N."/>
            <person name="Chertkov O."/>
            <person name="Detter J.C."/>
            <person name="Tapia R."/>
            <person name="Han C."/>
            <person name="Land M."/>
            <person name="Hauser L."/>
            <person name="Markowitz V."/>
            <person name="Cheng J.-F."/>
            <person name="Hugenholtz P."/>
            <person name="Woyke T."/>
            <person name="Wu D."/>
            <person name="Spring S."/>
            <person name="Brambilla E."/>
            <person name="Klenk H.-P."/>
            <person name="Eisen J.A."/>
        </authorList>
    </citation>
    <scope>NUCLEOTIDE SEQUENCE [LARGE SCALE GENOMIC DNA]</scope>
    <source>
        <strain evidence="9 10">DSM 13497</strain>
    </source>
</reference>
<dbReference type="InParanoid" id="H1XX53"/>
<proteinExistence type="predicted"/>
<dbReference type="Gene3D" id="1.10.8.60">
    <property type="match status" value="1"/>
</dbReference>
<evidence type="ECO:0000256" key="4">
    <source>
        <dbReference type="ARBA" id="ARBA00023163"/>
    </source>
</evidence>
<dbReference type="SMART" id="SM00382">
    <property type="entry name" value="AAA"/>
    <property type="match status" value="1"/>
</dbReference>
<dbReference type="EMBL" id="CM001402">
    <property type="protein sequence ID" value="EHO40790.1"/>
    <property type="molecule type" value="Genomic_DNA"/>
</dbReference>
<dbReference type="FunFam" id="3.40.50.300:FF:000006">
    <property type="entry name" value="DNA-binding transcriptional regulator NtrC"/>
    <property type="match status" value="1"/>
</dbReference>
<dbReference type="SUPFAM" id="SSF52540">
    <property type="entry name" value="P-loop containing nucleoside triphosphate hydrolases"/>
    <property type="match status" value="1"/>
</dbReference>
<dbReference type="SUPFAM" id="SSF52172">
    <property type="entry name" value="CheY-like"/>
    <property type="match status" value="1"/>
</dbReference>
<keyword evidence="1" id="KW-0547">Nucleotide-binding</keyword>
<dbReference type="Pfam" id="PF00158">
    <property type="entry name" value="Sigma54_activat"/>
    <property type="match status" value="1"/>
</dbReference>
<dbReference type="EMBL" id="CP018099">
    <property type="protein sequence ID" value="APF20711.1"/>
    <property type="molecule type" value="Genomic_DNA"/>
</dbReference>
<dbReference type="SMART" id="SM00448">
    <property type="entry name" value="REC"/>
    <property type="match status" value="1"/>
</dbReference>
<evidence type="ECO:0000313" key="8">
    <source>
        <dbReference type="EMBL" id="APF20711.1"/>
    </source>
</evidence>
<dbReference type="eggNOG" id="COG2204">
    <property type="taxonomic scope" value="Bacteria"/>
</dbReference>
<dbReference type="RefSeq" id="WP_006927839.1">
    <property type="nucleotide sequence ID" value="NZ_CM001402.1"/>
</dbReference>
<dbReference type="InterPro" id="IPR001789">
    <property type="entry name" value="Sig_transdc_resp-reg_receiver"/>
</dbReference>
<dbReference type="InterPro" id="IPR002197">
    <property type="entry name" value="HTH_Fis"/>
</dbReference>
<feature type="modified residue" description="4-aspartylphosphate" evidence="5">
    <location>
        <position position="52"/>
    </location>
</feature>
<dbReference type="PROSITE" id="PS50045">
    <property type="entry name" value="SIGMA54_INTERACT_4"/>
    <property type="match status" value="1"/>
</dbReference>
<dbReference type="Proteomes" id="UP000004671">
    <property type="component" value="Chromosome"/>
</dbReference>
<dbReference type="HOGENOM" id="CLU_000445_0_6_0"/>
<reference evidence="8 11" key="2">
    <citation type="submission" date="2016-11" db="EMBL/GenBank/DDBJ databases">
        <title>Genomic analysis of Caldithrix abyssi and proposal of a novel bacterial phylum Caldithrichaeota.</title>
        <authorList>
            <person name="Kublanov I."/>
            <person name="Sigalova O."/>
            <person name="Gavrilov S."/>
            <person name="Lebedinsky A."/>
            <person name="Ivanova N."/>
            <person name="Daum C."/>
            <person name="Reddy T."/>
            <person name="Klenk H.P."/>
            <person name="Goker M."/>
            <person name="Reva O."/>
            <person name="Miroshnichenko M."/>
            <person name="Kyprides N."/>
            <person name="Woyke T."/>
            <person name="Gelfand M."/>
        </authorList>
    </citation>
    <scope>NUCLEOTIDE SEQUENCE [LARGE SCALE GENOMIC DNA]</scope>
    <source>
        <strain evidence="8 11">LF13</strain>
    </source>
</reference>
<name>H1XX53_CALAY</name>
<sequence length="453" mass="51538">MYHILAIDDDLNFLDDLSSLLKFHNYVTRGINNPHKALSLLNKDKFHCVLLDVQMPGMDGISLLEQIKEKHPTIPVIMISGQSTLAIAVKAIKQGAFDFLEKGADLDRLLITLKNAIAHYNWLKERRLLINELLENYQMIGQSKAMQQIFNQIDFVAPTDSKVLITGETGTGKELIARAIQLKSNRSTRPFVRINCAAIPETLIESVFFGHKKGSFTGAIKDQPGKFELADGGTLFLDEIGELPLYAQAKLLNVLQDGEIEKIGAPKTQKVDVRIIAATNKDLMTMIKEKKFREDLFHRLNVFHIHVPPLRERIDDVPPLVEHYIKHYANELNKKIVGISPAGMNILVQYDWPGNVRMLRNVVSRAVMFAQGNIISEGEVSLALDMDRYQPLFTQNTMTLAEFLEFQERQFLRQMLILCNGNKQQMAQRLGVDRATLWRKLKRYNLSMADEQS</sequence>
<dbReference type="InterPro" id="IPR025943">
    <property type="entry name" value="Sigma_54_int_dom_ATP-bd_2"/>
</dbReference>
<dbReference type="CDD" id="cd00009">
    <property type="entry name" value="AAA"/>
    <property type="match status" value="1"/>
</dbReference>
<evidence type="ECO:0000313" key="9">
    <source>
        <dbReference type="EMBL" id="EHO40790.1"/>
    </source>
</evidence>
<dbReference type="Gene3D" id="1.10.10.60">
    <property type="entry name" value="Homeodomain-like"/>
    <property type="match status" value="1"/>
</dbReference>
<dbReference type="GO" id="GO:0005524">
    <property type="term" value="F:ATP binding"/>
    <property type="evidence" value="ECO:0007669"/>
    <property type="project" value="UniProtKB-KW"/>
</dbReference>
<dbReference type="PRINTS" id="PR01590">
    <property type="entry name" value="HTHFIS"/>
</dbReference>
<evidence type="ECO:0000313" key="11">
    <source>
        <dbReference type="Proteomes" id="UP000183868"/>
    </source>
</evidence>
<dbReference type="AlphaFoldDB" id="H1XX53"/>
<dbReference type="Pfam" id="PF25601">
    <property type="entry name" value="AAA_lid_14"/>
    <property type="match status" value="1"/>
</dbReference>
<evidence type="ECO:0000313" key="10">
    <source>
        <dbReference type="Proteomes" id="UP000004671"/>
    </source>
</evidence>
<dbReference type="PROSITE" id="PS50110">
    <property type="entry name" value="RESPONSE_REGULATORY"/>
    <property type="match status" value="1"/>
</dbReference>
<keyword evidence="5" id="KW-0597">Phosphoprotein</keyword>
<keyword evidence="4" id="KW-0804">Transcription</keyword>
<organism evidence="9 10">
    <name type="scientific">Caldithrix abyssi DSM 13497</name>
    <dbReference type="NCBI Taxonomy" id="880073"/>
    <lineage>
        <taxon>Bacteria</taxon>
        <taxon>Pseudomonadati</taxon>
        <taxon>Calditrichota</taxon>
        <taxon>Calditrichia</taxon>
        <taxon>Calditrichales</taxon>
        <taxon>Calditrichaceae</taxon>
        <taxon>Caldithrix</taxon>
    </lineage>
</organism>
<dbReference type="Pfam" id="PF02954">
    <property type="entry name" value="HTH_8"/>
    <property type="match status" value="1"/>
</dbReference>
<dbReference type="STRING" id="880073.Cabys_3966"/>
<dbReference type="InterPro" id="IPR011006">
    <property type="entry name" value="CheY-like_superfamily"/>
</dbReference>